<dbReference type="AlphaFoldDB" id="V6J2T4"/>
<organism evidence="6 7">
    <name type="scientific">Sporolactobacillus laevolacticus DSM 442</name>
    <dbReference type="NCBI Taxonomy" id="1395513"/>
    <lineage>
        <taxon>Bacteria</taxon>
        <taxon>Bacillati</taxon>
        <taxon>Bacillota</taxon>
        <taxon>Bacilli</taxon>
        <taxon>Bacillales</taxon>
        <taxon>Sporolactobacillaceae</taxon>
        <taxon>Sporolactobacillus</taxon>
    </lineage>
</organism>
<evidence type="ECO:0000313" key="7">
    <source>
        <dbReference type="Proteomes" id="UP000018296"/>
    </source>
</evidence>
<proteinExistence type="inferred from homology"/>
<evidence type="ECO:0000256" key="1">
    <source>
        <dbReference type="ARBA" id="ARBA00008950"/>
    </source>
</evidence>
<dbReference type="GO" id="GO:0046872">
    <property type="term" value="F:metal ion binding"/>
    <property type="evidence" value="ECO:0007669"/>
    <property type="project" value="UniProtKB-KW"/>
</dbReference>
<keyword evidence="7" id="KW-1185">Reference proteome</keyword>
<dbReference type="NCBIfam" id="TIGR00040">
    <property type="entry name" value="yfcE"/>
    <property type="match status" value="1"/>
</dbReference>
<evidence type="ECO:0000256" key="3">
    <source>
        <dbReference type="ARBA" id="ARBA00022801"/>
    </source>
</evidence>
<dbReference type="SUPFAM" id="SSF56300">
    <property type="entry name" value="Metallo-dependent phosphatases"/>
    <property type="match status" value="1"/>
</dbReference>
<dbReference type="Gene3D" id="3.60.21.10">
    <property type="match status" value="1"/>
</dbReference>
<keyword evidence="2 4" id="KW-0479">Metal-binding</keyword>
<reference evidence="6 7" key="1">
    <citation type="journal article" date="2013" name="Genome Announc.">
        <title>Genome Sequence of Sporolactobacillus laevolacticus DSM442, an Efficient Polymer-Grade D-Lactate Producer from Agricultural Waste Cottonseed as a Nitrogen Source.</title>
        <authorList>
            <person name="Wang H."/>
            <person name="Wang L."/>
            <person name="Ju J."/>
            <person name="Yu B."/>
            <person name="Ma Y."/>
        </authorList>
    </citation>
    <scope>NUCLEOTIDE SEQUENCE [LARGE SCALE GENOMIC DNA]</scope>
    <source>
        <strain evidence="6 7">DSM 442</strain>
    </source>
</reference>
<evidence type="ECO:0000256" key="4">
    <source>
        <dbReference type="RuleBase" id="RU362039"/>
    </source>
</evidence>
<protein>
    <recommendedName>
        <fullName evidence="4">Phosphoesterase</fullName>
        <ecNumber evidence="4">3.1.4.-</ecNumber>
    </recommendedName>
</protein>
<dbReference type="Proteomes" id="UP000018296">
    <property type="component" value="Unassembled WGS sequence"/>
</dbReference>
<dbReference type="STRING" id="1395513.P343_01650"/>
<name>V6J2T4_9BACL</name>
<dbReference type="PROSITE" id="PS01269">
    <property type="entry name" value="UPF0025"/>
    <property type="match status" value="1"/>
</dbReference>
<dbReference type="InterPro" id="IPR000979">
    <property type="entry name" value="Phosphodiesterase_MJ0936/Vps29"/>
</dbReference>
<dbReference type="RefSeq" id="WP_023508645.1">
    <property type="nucleotide sequence ID" value="NZ_AWTC01000001.1"/>
</dbReference>
<comment type="caution">
    <text evidence="6">The sequence shown here is derived from an EMBL/GenBank/DDBJ whole genome shotgun (WGS) entry which is preliminary data.</text>
</comment>
<dbReference type="GO" id="GO:0016787">
    <property type="term" value="F:hydrolase activity"/>
    <property type="evidence" value="ECO:0007669"/>
    <property type="project" value="UniProtKB-UniRule"/>
</dbReference>
<dbReference type="EMBL" id="AWTC01000001">
    <property type="protein sequence ID" value="EST13491.1"/>
    <property type="molecule type" value="Genomic_DNA"/>
</dbReference>
<dbReference type="Pfam" id="PF12850">
    <property type="entry name" value="Metallophos_2"/>
    <property type="match status" value="1"/>
</dbReference>
<sequence>MKGLIVSDSHGFTNELLELKERYKGQLDFMIHCGDSELQSDRQEMEGFLSVEGNCDYPGTYPNERIEKFENLKFLVVHGHLLGVRQSPARLCYRGLEEKADVVCFGHTHYAGTFEEEGMIVINPGSLRLPRNYQEGTYVIFEHNEEQNKVHVTYYNFAGVPVEAFSKSYNLKN</sequence>
<dbReference type="eggNOG" id="COG0622">
    <property type="taxonomic scope" value="Bacteria"/>
</dbReference>
<evidence type="ECO:0000259" key="5">
    <source>
        <dbReference type="Pfam" id="PF12850"/>
    </source>
</evidence>
<dbReference type="InterPro" id="IPR029052">
    <property type="entry name" value="Metallo-depent_PP-like"/>
</dbReference>
<gene>
    <name evidence="6" type="ORF">P343_01650</name>
</gene>
<feature type="domain" description="Calcineurin-like phosphoesterase" evidence="5">
    <location>
        <begin position="1"/>
        <end position="144"/>
    </location>
</feature>
<dbReference type="InterPro" id="IPR020935">
    <property type="entry name" value="PdiEstase_YfcE_CS"/>
</dbReference>
<dbReference type="PANTHER" id="PTHR11124">
    <property type="entry name" value="VACUOLAR SORTING PROTEIN VPS29"/>
    <property type="match status" value="1"/>
</dbReference>
<dbReference type="OrthoDB" id="9800565at2"/>
<comment type="cofactor">
    <cofactor evidence="4">
        <name>a divalent metal cation</name>
        <dbReference type="ChEBI" id="CHEBI:60240"/>
    </cofactor>
</comment>
<evidence type="ECO:0000313" key="6">
    <source>
        <dbReference type="EMBL" id="EST13491.1"/>
    </source>
</evidence>
<comment type="similarity">
    <text evidence="1 4">Belongs to the metallophosphoesterase superfamily. YfcE family.</text>
</comment>
<accession>V6J2T4</accession>
<dbReference type="PATRIC" id="fig|1395513.3.peg.335"/>
<dbReference type="InterPro" id="IPR024654">
    <property type="entry name" value="Calcineurin-like_PHP_lpxH"/>
</dbReference>
<evidence type="ECO:0000256" key="2">
    <source>
        <dbReference type="ARBA" id="ARBA00022723"/>
    </source>
</evidence>
<dbReference type="EC" id="3.1.4.-" evidence="4"/>
<keyword evidence="3" id="KW-0378">Hydrolase</keyword>